<evidence type="ECO:0000313" key="2">
    <source>
        <dbReference type="EMBL" id="UWZ59006.1"/>
    </source>
</evidence>
<evidence type="ECO:0000256" key="1">
    <source>
        <dbReference type="SAM" id="MobiDB-lite"/>
    </source>
</evidence>
<feature type="region of interest" description="Disordered" evidence="1">
    <location>
        <begin position="65"/>
        <end position="88"/>
    </location>
</feature>
<dbReference type="RefSeq" id="WP_033361896.1">
    <property type="nucleotide sequence ID" value="NZ_CP073767.1"/>
</dbReference>
<dbReference type="EMBL" id="CP073767">
    <property type="protein sequence ID" value="UWZ59006.1"/>
    <property type="molecule type" value="Genomic_DNA"/>
</dbReference>
<gene>
    <name evidence="2" type="ORF">Daura_24295</name>
</gene>
<organism evidence="2 3">
    <name type="scientific">Dactylosporangium aurantiacum</name>
    <dbReference type="NCBI Taxonomy" id="35754"/>
    <lineage>
        <taxon>Bacteria</taxon>
        <taxon>Bacillati</taxon>
        <taxon>Actinomycetota</taxon>
        <taxon>Actinomycetes</taxon>
        <taxon>Micromonosporales</taxon>
        <taxon>Micromonosporaceae</taxon>
        <taxon>Dactylosporangium</taxon>
    </lineage>
</organism>
<reference evidence="2" key="1">
    <citation type="submission" date="2021-04" db="EMBL/GenBank/DDBJ databases">
        <title>Dactylosporangium aurantiacum NRRL B-8018 full assembly.</title>
        <authorList>
            <person name="Hartkoorn R.C."/>
            <person name="Beaudoing E."/>
            <person name="Hot D."/>
        </authorList>
    </citation>
    <scope>NUCLEOTIDE SEQUENCE</scope>
    <source>
        <strain evidence="2">NRRL B-8018</strain>
    </source>
</reference>
<dbReference type="AlphaFoldDB" id="A0A9Q9MN79"/>
<dbReference type="Proteomes" id="UP001058003">
    <property type="component" value="Chromosome"/>
</dbReference>
<protein>
    <submittedName>
        <fullName evidence="2">Uncharacterized protein</fullName>
    </submittedName>
</protein>
<evidence type="ECO:0000313" key="3">
    <source>
        <dbReference type="Proteomes" id="UP001058003"/>
    </source>
</evidence>
<dbReference type="OrthoDB" id="3402439at2"/>
<feature type="compositionally biased region" description="Basic and acidic residues" evidence="1">
    <location>
        <begin position="76"/>
        <end position="88"/>
    </location>
</feature>
<sequence>MTTDTNYDIVLVGGPRDGGLMNSVGSAVVELEIDGFIHRYVLTNQHTEQNGTQYTVFNYDGMIDPKGAMPGAETPDGGHHDPVDTDGE</sequence>
<accession>A0A9Q9MN79</accession>
<proteinExistence type="predicted"/>
<dbReference type="KEGG" id="daur:Daura_24295"/>
<keyword evidence="3" id="KW-1185">Reference proteome</keyword>
<name>A0A9Q9MN79_9ACTN</name>